<evidence type="ECO:0000256" key="1">
    <source>
        <dbReference type="ARBA" id="ARBA00023125"/>
    </source>
</evidence>
<dbReference type="GO" id="GO:0003677">
    <property type="term" value="F:DNA binding"/>
    <property type="evidence" value="ECO:0007669"/>
    <property type="project" value="UniProtKB-KW"/>
</dbReference>
<dbReference type="GO" id="GO:0003700">
    <property type="term" value="F:DNA-binding transcription factor activity"/>
    <property type="evidence" value="ECO:0007669"/>
    <property type="project" value="InterPro"/>
</dbReference>
<dbReference type="PRINTS" id="PR00040">
    <property type="entry name" value="HTHMERR"/>
</dbReference>
<reference evidence="4" key="1">
    <citation type="journal article" date="2021" name="Int. J. Syst. Evol. Microbiol.">
        <title>Actinocatenispora comari sp. nov., an endophytic actinomycete isolated from aerial parts of Comarum salesowianum.</title>
        <authorList>
            <person name="Oyunbileg N."/>
            <person name="Iizaka Y."/>
            <person name="Hamada M."/>
            <person name="Davaapurev B.O."/>
            <person name="Fukumoto A."/>
            <person name="Tsetseg B."/>
            <person name="Kato F."/>
            <person name="Tamura T."/>
            <person name="Batkhuu J."/>
            <person name="Anzai Y."/>
        </authorList>
    </citation>
    <scope>NUCLEOTIDE SEQUENCE [LARGE SCALE GENOMIC DNA]</scope>
    <source>
        <strain evidence="4">NUM-2625</strain>
    </source>
</reference>
<dbReference type="AlphaFoldDB" id="A0A8J4A9C1"/>
<dbReference type="PANTHER" id="PTHR30204">
    <property type="entry name" value="REDOX-CYCLING DRUG-SENSING TRANSCRIPTIONAL ACTIVATOR SOXR"/>
    <property type="match status" value="1"/>
</dbReference>
<organism evidence="3 4">
    <name type="scientific">Actinocatenispora comari</name>
    <dbReference type="NCBI Taxonomy" id="2807577"/>
    <lineage>
        <taxon>Bacteria</taxon>
        <taxon>Bacillati</taxon>
        <taxon>Actinomycetota</taxon>
        <taxon>Actinomycetes</taxon>
        <taxon>Micromonosporales</taxon>
        <taxon>Micromonosporaceae</taxon>
        <taxon>Actinocatenispora</taxon>
    </lineage>
</organism>
<evidence type="ECO:0000259" key="2">
    <source>
        <dbReference type="PROSITE" id="PS50937"/>
    </source>
</evidence>
<proteinExistence type="predicted"/>
<dbReference type="InterPro" id="IPR047057">
    <property type="entry name" value="MerR_fam"/>
</dbReference>
<comment type="caution">
    <text evidence="3">The sequence shown here is derived from an EMBL/GenBank/DDBJ whole genome shotgun (WGS) entry which is preliminary data.</text>
</comment>
<keyword evidence="4" id="KW-1185">Reference proteome</keyword>
<dbReference type="InterPro" id="IPR009061">
    <property type="entry name" value="DNA-bd_dom_put_sf"/>
</dbReference>
<evidence type="ECO:0000313" key="4">
    <source>
        <dbReference type="Proteomes" id="UP000614996"/>
    </source>
</evidence>
<dbReference type="InterPro" id="IPR000551">
    <property type="entry name" value="MerR-type_HTH_dom"/>
</dbReference>
<dbReference type="CDD" id="cd00592">
    <property type="entry name" value="HTH_MerR-like"/>
    <property type="match status" value="1"/>
</dbReference>
<name>A0A8J4A9C1_9ACTN</name>
<protein>
    <submittedName>
        <fullName evidence="3">MerR family transcriptional regulator</fullName>
    </submittedName>
</protein>
<accession>A0A8J4A9C1</accession>
<dbReference type="RefSeq" id="WP_225918449.1">
    <property type="nucleotide sequence ID" value="NZ_BOPO01000025.1"/>
</dbReference>
<gene>
    <name evidence="3" type="ORF">NUM_18490</name>
</gene>
<sequence length="321" mass="35109">MSEQDQPGTGTATLSIGALSARTGLPVKTIRYYSDLDLLPVAGRTSAGYRRYDEAAAARLALIRTLRELGLGLAPIRRVLDRQAALADVAAAHADALEQQIRILRLHRSVLRALAVREPDLTEVERMNDIARASAAERHRIQEEFLDHVFGGLRVDPQFEQLMRRARPDLPDDPTPEQLDAWIELADLLVDTDFRARIRRMAEQHAADAEMVAGRRDSRSSPEVAERVAALAGAALDAGVDPASAAAAPVVAELVGVFAAHDDRTDTPEYREWIRTSIGGGADARAERYWQLLAVINGWPAVPTRVPAWEWFAAALAAHTG</sequence>
<dbReference type="Gene3D" id="1.10.1660.10">
    <property type="match status" value="1"/>
</dbReference>
<dbReference type="Pfam" id="PF13411">
    <property type="entry name" value="MerR_1"/>
    <property type="match status" value="1"/>
</dbReference>
<dbReference type="SUPFAM" id="SSF46955">
    <property type="entry name" value="Putative DNA-binding domain"/>
    <property type="match status" value="1"/>
</dbReference>
<dbReference type="PROSITE" id="PS50937">
    <property type="entry name" value="HTH_MERR_2"/>
    <property type="match status" value="1"/>
</dbReference>
<keyword evidence="1" id="KW-0238">DNA-binding</keyword>
<evidence type="ECO:0000313" key="3">
    <source>
        <dbReference type="EMBL" id="GIL26595.1"/>
    </source>
</evidence>
<feature type="domain" description="HTH merR-type" evidence="2">
    <location>
        <begin position="13"/>
        <end position="82"/>
    </location>
</feature>
<dbReference type="EMBL" id="BOPO01000025">
    <property type="protein sequence ID" value="GIL26595.1"/>
    <property type="molecule type" value="Genomic_DNA"/>
</dbReference>
<dbReference type="Proteomes" id="UP000614996">
    <property type="component" value="Unassembled WGS sequence"/>
</dbReference>
<dbReference type="SMART" id="SM00422">
    <property type="entry name" value="HTH_MERR"/>
    <property type="match status" value="1"/>
</dbReference>
<dbReference type="PANTHER" id="PTHR30204:SF93">
    <property type="entry name" value="HTH MERR-TYPE DOMAIN-CONTAINING PROTEIN"/>
    <property type="match status" value="1"/>
</dbReference>